<dbReference type="PANTHER" id="PTHR32243">
    <property type="entry name" value="MALTOSE TRANSPORT SYSTEM PERMEASE-RELATED"/>
    <property type="match status" value="1"/>
</dbReference>
<feature type="transmembrane region" description="Helical" evidence="9">
    <location>
        <begin position="110"/>
        <end position="128"/>
    </location>
</feature>
<keyword evidence="5" id="KW-0762">Sugar transport</keyword>
<keyword evidence="6 9" id="KW-0812">Transmembrane</keyword>
<dbReference type="Gene3D" id="1.10.3720.10">
    <property type="entry name" value="MetI-like"/>
    <property type="match status" value="1"/>
</dbReference>
<evidence type="ECO:0000259" key="10">
    <source>
        <dbReference type="PROSITE" id="PS50928"/>
    </source>
</evidence>
<feature type="transmembrane region" description="Helical" evidence="9">
    <location>
        <begin position="12"/>
        <end position="40"/>
    </location>
</feature>
<keyword evidence="8 9" id="KW-0472">Membrane</keyword>
<dbReference type="Proteomes" id="UP000234512">
    <property type="component" value="Unassembled WGS sequence"/>
</dbReference>
<evidence type="ECO:0000256" key="7">
    <source>
        <dbReference type="ARBA" id="ARBA00022989"/>
    </source>
</evidence>
<evidence type="ECO:0000256" key="9">
    <source>
        <dbReference type="SAM" id="Phobius"/>
    </source>
</evidence>
<dbReference type="InterPro" id="IPR000515">
    <property type="entry name" value="MetI-like"/>
</dbReference>
<dbReference type="InterPro" id="IPR050901">
    <property type="entry name" value="BP-dep_ABC_trans_perm"/>
</dbReference>
<dbReference type="SUPFAM" id="SSF161098">
    <property type="entry name" value="MetI-like"/>
    <property type="match status" value="1"/>
</dbReference>
<evidence type="ECO:0000256" key="1">
    <source>
        <dbReference type="ARBA" id="ARBA00004651"/>
    </source>
</evidence>
<reference evidence="11 12" key="1">
    <citation type="journal article" date="2018" name="Genome Announc.">
        <title>Draft Genome Sequence of Lactobacillus paracasei DUP 13076, Which Exhibits Potent Antipathogenic Effects against Salmonella enterica Serovars Enteritidis, Typhimurium, and Heidelberg.</title>
        <authorList>
            <person name="Muyyarikkandy M.S."/>
            <person name="Alqahtani F.H."/>
            <person name="Mandoiu I."/>
            <person name="Amalaradjou M.A."/>
        </authorList>
    </citation>
    <scope>NUCLEOTIDE SEQUENCE [LARGE SCALE GENOMIC DNA]</scope>
    <source>
        <strain evidence="11 12">DUP 13076</strain>
    </source>
</reference>
<comment type="caution">
    <text evidence="11">The sequence shown here is derived from an EMBL/GenBank/DDBJ whole genome shotgun (WGS) entry which is preliminary data.</text>
</comment>
<accession>A0AB36X6E2</accession>
<dbReference type="GO" id="GO:0005886">
    <property type="term" value="C:plasma membrane"/>
    <property type="evidence" value="ECO:0007669"/>
    <property type="project" value="UniProtKB-SubCell"/>
</dbReference>
<evidence type="ECO:0000256" key="2">
    <source>
        <dbReference type="ARBA" id="ARBA00009047"/>
    </source>
</evidence>
<dbReference type="PANTHER" id="PTHR32243:SF50">
    <property type="entry name" value="MALTOSE_MALTODEXTRIN TRANSPORT SYSTEM PERMEASE PROTEIN MALG"/>
    <property type="match status" value="1"/>
</dbReference>
<comment type="subcellular location">
    <subcellularLocation>
        <location evidence="1">Cell membrane</location>
        <topology evidence="1">Multi-pass membrane protein</topology>
    </subcellularLocation>
</comment>
<dbReference type="PROSITE" id="PS50928">
    <property type="entry name" value="ABC_TM1"/>
    <property type="match status" value="1"/>
</dbReference>
<organism evidence="11 12">
    <name type="scientific">Lacticaseibacillus paracasei</name>
    <name type="common">Lactobacillus paracasei</name>
    <dbReference type="NCBI Taxonomy" id="1597"/>
    <lineage>
        <taxon>Bacteria</taxon>
        <taxon>Bacillati</taxon>
        <taxon>Bacillota</taxon>
        <taxon>Bacilli</taxon>
        <taxon>Lactobacillales</taxon>
        <taxon>Lactobacillaceae</taxon>
        <taxon>Lacticaseibacillus</taxon>
    </lineage>
</organism>
<keyword evidence="3" id="KW-0813">Transport</keyword>
<keyword evidence="7 9" id="KW-1133">Transmembrane helix</keyword>
<gene>
    <name evidence="11" type="ORF">C0Q90_16250</name>
</gene>
<evidence type="ECO:0000256" key="3">
    <source>
        <dbReference type="ARBA" id="ARBA00022448"/>
    </source>
</evidence>
<feature type="non-terminal residue" evidence="11">
    <location>
        <position position="129"/>
    </location>
</feature>
<evidence type="ECO:0000313" key="11">
    <source>
        <dbReference type="EMBL" id="PLC44834.1"/>
    </source>
</evidence>
<dbReference type="EMBL" id="PKQJ01000089">
    <property type="protein sequence ID" value="PLC44834.1"/>
    <property type="molecule type" value="Genomic_DNA"/>
</dbReference>
<dbReference type="InterPro" id="IPR035906">
    <property type="entry name" value="MetI-like_sf"/>
</dbReference>
<keyword evidence="4" id="KW-1003">Cell membrane</keyword>
<sequence>MTSYKTQRRLSLIFRYTLLSILAVVWLIPIIWIVLVSFSFNDTGFVSTFWPGKFTLSNYTGIFTSDQFPFVNGIINTLFVSVVSTILSTFVTISVAYALSRLRCRLRKPFLQIALILGMFPGFMAMMAW</sequence>
<dbReference type="AlphaFoldDB" id="A0AB36X6E2"/>
<proteinExistence type="inferred from homology"/>
<evidence type="ECO:0000256" key="8">
    <source>
        <dbReference type="ARBA" id="ARBA00023136"/>
    </source>
</evidence>
<feature type="domain" description="ABC transmembrane type-1" evidence="10">
    <location>
        <begin position="74"/>
        <end position="129"/>
    </location>
</feature>
<evidence type="ECO:0000256" key="4">
    <source>
        <dbReference type="ARBA" id="ARBA00022475"/>
    </source>
</evidence>
<name>A0AB36X6E2_LACPA</name>
<dbReference type="GO" id="GO:0055085">
    <property type="term" value="P:transmembrane transport"/>
    <property type="evidence" value="ECO:0007669"/>
    <property type="project" value="InterPro"/>
</dbReference>
<comment type="similarity">
    <text evidence="2">Belongs to the binding-protein-dependent transport system permease family. MalFG subfamily.</text>
</comment>
<evidence type="ECO:0000256" key="6">
    <source>
        <dbReference type="ARBA" id="ARBA00022692"/>
    </source>
</evidence>
<evidence type="ECO:0000256" key="5">
    <source>
        <dbReference type="ARBA" id="ARBA00022597"/>
    </source>
</evidence>
<protein>
    <submittedName>
        <fullName evidence="11">Sugar ABC transporter permease</fullName>
    </submittedName>
</protein>
<feature type="transmembrane region" description="Helical" evidence="9">
    <location>
        <begin position="74"/>
        <end position="98"/>
    </location>
</feature>
<evidence type="ECO:0000313" key="12">
    <source>
        <dbReference type="Proteomes" id="UP000234512"/>
    </source>
</evidence>